<dbReference type="EMBL" id="CP134145">
    <property type="protein sequence ID" value="WNC74187.1"/>
    <property type="molecule type" value="Genomic_DNA"/>
</dbReference>
<dbReference type="Proteomes" id="UP001258994">
    <property type="component" value="Chromosome"/>
</dbReference>
<organism evidence="1 2">
    <name type="scientific">Thalassotalea psychrophila</name>
    <dbReference type="NCBI Taxonomy" id="3065647"/>
    <lineage>
        <taxon>Bacteria</taxon>
        <taxon>Pseudomonadati</taxon>
        <taxon>Pseudomonadota</taxon>
        <taxon>Gammaproteobacteria</taxon>
        <taxon>Alteromonadales</taxon>
        <taxon>Colwelliaceae</taxon>
        <taxon>Thalassotalea</taxon>
    </lineage>
</organism>
<proteinExistence type="predicted"/>
<reference evidence="2" key="1">
    <citation type="submission" date="2023-09" db="EMBL/GenBank/DDBJ databases">
        <authorList>
            <person name="Li S."/>
            <person name="Li X."/>
            <person name="Zhang C."/>
            <person name="Zhao Z."/>
        </authorList>
    </citation>
    <scope>NUCLEOTIDE SEQUENCE [LARGE SCALE GENOMIC DNA]</scope>
    <source>
        <strain evidence="2">SQ149</strain>
    </source>
</reference>
<sequence length="279" mass="30521">MANALLDAIEQGIKVNKPLVWLEAEEYGAQVVRNGKPFPWTNPTEFVNSYGQLQSLLKPGVAPVNLGNFLTNWLDATPAVLSEMSGKKRVRFAIKKLLGMEAPRSVIRDIVSALCESVSQPLVLVLPENGELINWANQKANNAEKSDISDIDVDSVSVYIADFLRAFSGLNISGVVIQLPEGSAVNAELLELYSPIINVAKHYHWAFGVQVASPSEISNTDDVIDMVLSDHNDANGEVLNSDFWTNGSFTQPDNGFYFAHVDAALQPEIVLERLATLRA</sequence>
<accession>A0ABY9TZ79</accession>
<evidence type="ECO:0000313" key="2">
    <source>
        <dbReference type="Proteomes" id="UP001258994"/>
    </source>
</evidence>
<dbReference type="RefSeq" id="WP_348393294.1">
    <property type="nucleotide sequence ID" value="NZ_CP134145.1"/>
</dbReference>
<gene>
    <name evidence="1" type="ORF">RGQ13_09395</name>
</gene>
<evidence type="ECO:0000313" key="1">
    <source>
        <dbReference type="EMBL" id="WNC74187.1"/>
    </source>
</evidence>
<protein>
    <submittedName>
        <fullName evidence="1">Uncharacterized protein</fullName>
    </submittedName>
</protein>
<name>A0ABY9TZ79_9GAMM</name>
<keyword evidence="2" id="KW-1185">Reference proteome</keyword>